<feature type="non-terminal residue" evidence="6">
    <location>
        <position position="114"/>
    </location>
</feature>
<proteinExistence type="inferred from homology"/>
<dbReference type="Proteomes" id="UP000245884">
    <property type="component" value="Unassembled WGS sequence"/>
</dbReference>
<feature type="region of interest" description="Disordered" evidence="4">
    <location>
        <begin position="91"/>
        <end position="114"/>
    </location>
</feature>
<reference evidence="6 7" key="1">
    <citation type="journal article" date="2018" name="Mol. Biol. Evol.">
        <title>Broad Genomic Sampling Reveals a Smut Pathogenic Ancestry of the Fungal Clade Ustilaginomycotina.</title>
        <authorList>
            <person name="Kijpornyongpan T."/>
            <person name="Mondo S.J."/>
            <person name="Barry K."/>
            <person name="Sandor L."/>
            <person name="Lee J."/>
            <person name="Lipzen A."/>
            <person name="Pangilinan J."/>
            <person name="LaButti K."/>
            <person name="Hainaut M."/>
            <person name="Henrissat B."/>
            <person name="Grigoriev I.V."/>
            <person name="Spatafora J.W."/>
            <person name="Aime M.C."/>
        </authorList>
    </citation>
    <scope>NUCLEOTIDE SEQUENCE [LARGE SCALE GENOMIC DNA]</scope>
    <source>
        <strain evidence="6 7">MCA 5214</strain>
    </source>
</reference>
<comment type="subunit">
    <text evidence="2">Interacts with the 40S ribosomal subunit.</text>
</comment>
<dbReference type="InterPro" id="IPR046447">
    <property type="entry name" value="DENR_C"/>
</dbReference>
<dbReference type="GO" id="GO:0003743">
    <property type="term" value="F:translation initiation factor activity"/>
    <property type="evidence" value="ECO:0007669"/>
    <property type="project" value="InterPro"/>
</dbReference>
<evidence type="ECO:0000256" key="3">
    <source>
        <dbReference type="ARBA" id="ARBA00020058"/>
    </source>
</evidence>
<comment type="similarity">
    <text evidence="1">Belongs to the DENR family.</text>
</comment>
<dbReference type="STRING" id="1569628.A0A316UZ87"/>
<dbReference type="GeneID" id="37026971"/>
<feature type="domain" description="SUI1" evidence="5">
    <location>
        <begin position="8"/>
        <end position="84"/>
    </location>
</feature>
<dbReference type="EMBL" id="KZ819662">
    <property type="protein sequence ID" value="PWN30620.1"/>
    <property type="molecule type" value="Genomic_DNA"/>
</dbReference>
<evidence type="ECO:0000256" key="4">
    <source>
        <dbReference type="SAM" id="MobiDB-lite"/>
    </source>
</evidence>
<dbReference type="SUPFAM" id="SSF55159">
    <property type="entry name" value="eIF1-like"/>
    <property type="match status" value="1"/>
</dbReference>
<name>A0A316UZ87_9BASI</name>
<dbReference type="PANTHER" id="PTHR12789:SF0">
    <property type="entry name" value="DENSITY-REGULATED PROTEIN"/>
    <property type="match status" value="1"/>
</dbReference>
<evidence type="ECO:0000313" key="6">
    <source>
        <dbReference type="EMBL" id="PWN30620.1"/>
    </source>
</evidence>
<accession>A0A316UZ87</accession>
<dbReference type="AlphaFoldDB" id="A0A316UZ87"/>
<dbReference type="InterPro" id="IPR036877">
    <property type="entry name" value="SUI1_dom_sf"/>
</dbReference>
<dbReference type="GO" id="GO:0001731">
    <property type="term" value="P:formation of translation preinitiation complex"/>
    <property type="evidence" value="ECO:0007669"/>
    <property type="project" value="TreeGrafter"/>
</dbReference>
<dbReference type="CDD" id="cd11607">
    <property type="entry name" value="DENR_C"/>
    <property type="match status" value="1"/>
</dbReference>
<feature type="compositionally biased region" description="Basic and acidic residues" evidence="4">
    <location>
        <begin position="91"/>
        <end position="107"/>
    </location>
</feature>
<dbReference type="InterPro" id="IPR001950">
    <property type="entry name" value="SUI1"/>
</dbReference>
<dbReference type="GO" id="GO:0002188">
    <property type="term" value="P:translation reinitiation"/>
    <property type="evidence" value="ECO:0007669"/>
    <property type="project" value="TreeGrafter"/>
</dbReference>
<evidence type="ECO:0000256" key="2">
    <source>
        <dbReference type="ARBA" id="ARBA00011742"/>
    </source>
</evidence>
<dbReference type="PROSITE" id="PS50296">
    <property type="entry name" value="SUI1"/>
    <property type="match status" value="1"/>
</dbReference>
<keyword evidence="7" id="KW-1185">Reference proteome</keyword>
<dbReference type="OrthoDB" id="277199at2759"/>
<dbReference type="GO" id="GO:0003729">
    <property type="term" value="F:mRNA binding"/>
    <property type="evidence" value="ECO:0007669"/>
    <property type="project" value="TreeGrafter"/>
</dbReference>
<organism evidence="6 7">
    <name type="scientific">Jaminaea rosea</name>
    <dbReference type="NCBI Taxonomy" id="1569628"/>
    <lineage>
        <taxon>Eukaryota</taxon>
        <taxon>Fungi</taxon>
        <taxon>Dikarya</taxon>
        <taxon>Basidiomycota</taxon>
        <taxon>Ustilaginomycotina</taxon>
        <taxon>Exobasidiomycetes</taxon>
        <taxon>Microstromatales</taxon>
        <taxon>Microstromatales incertae sedis</taxon>
        <taxon>Jaminaea</taxon>
    </lineage>
</organism>
<gene>
    <name evidence="6" type="ORF">BDZ90DRAFT_229631</name>
</gene>
<dbReference type="RefSeq" id="XP_025365232.1">
    <property type="nucleotide sequence ID" value="XM_025505148.1"/>
</dbReference>
<dbReference type="PANTHER" id="PTHR12789">
    <property type="entry name" value="DENSITY-REGULATED PROTEIN HOMOLOG"/>
    <property type="match status" value="1"/>
</dbReference>
<evidence type="ECO:0000313" key="7">
    <source>
        <dbReference type="Proteomes" id="UP000245884"/>
    </source>
</evidence>
<dbReference type="Pfam" id="PF01253">
    <property type="entry name" value="SUI1"/>
    <property type="match status" value="1"/>
</dbReference>
<evidence type="ECO:0000259" key="5">
    <source>
        <dbReference type="PROSITE" id="PS50296"/>
    </source>
</evidence>
<dbReference type="Gene3D" id="3.30.780.10">
    <property type="entry name" value="SUI1-like domain"/>
    <property type="match status" value="1"/>
</dbReference>
<protein>
    <recommendedName>
        <fullName evidence="3">Translation machinery-associated protein 22</fullName>
    </recommendedName>
</protein>
<dbReference type="InterPro" id="IPR050318">
    <property type="entry name" value="DENR/SUI1_TIF"/>
</dbReference>
<evidence type="ECO:0000256" key="1">
    <source>
        <dbReference type="ARBA" id="ARBA00007514"/>
    </source>
</evidence>
<sequence length="114" mass="12235">MRCQAAKITLTKHSRTKKKATTTISGLHFFSPPLPALKVISKGLASRLATGCSVSKSPSNPNVEEITIQGDVAEDVKDMILARQKPFNDLKEGDVSESQVKVEEEKKKGKGAGA</sequence>